<evidence type="ECO:0000313" key="1">
    <source>
        <dbReference type="EMBL" id="KAI5682582.1"/>
    </source>
</evidence>
<organism evidence="1 2">
    <name type="scientific">Catharanthus roseus</name>
    <name type="common">Madagascar periwinkle</name>
    <name type="synonym">Vinca rosea</name>
    <dbReference type="NCBI Taxonomy" id="4058"/>
    <lineage>
        <taxon>Eukaryota</taxon>
        <taxon>Viridiplantae</taxon>
        <taxon>Streptophyta</taxon>
        <taxon>Embryophyta</taxon>
        <taxon>Tracheophyta</taxon>
        <taxon>Spermatophyta</taxon>
        <taxon>Magnoliopsida</taxon>
        <taxon>eudicotyledons</taxon>
        <taxon>Gunneridae</taxon>
        <taxon>Pentapetalae</taxon>
        <taxon>asterids</taxon>
        <taxon>lamiids</taxon>
        <taxon>Gentianales</taxon>
        <taxon>Apocynaceae</taxon>
        <taxon>Rauvolfioideae</taxon>
        <taxon>Vinceae</taxon>
        <taxon>Catharanthinae</taxon>
        <taxon>Catharanthus</taxon>
    </lineage>
</organism>
<name>A0ACC0CCA1_CATRO</name>
<evidence type="ECO:0000313" key="2">
    <source>
        <dbReference type="Proteomes" id="UP001060085"/>
    </source>
</evidence>
<sequence>MDDALVQVLLNQHCARNHVEESFSPLAYRDIIKELNWYESQQQKNYDVQSCKKRKMFNDEEFDFLEGVLVNVGVAVAVVAAIRRCLGLIFILRNTSLASWLLLRLIVRL</sequence>
<reference evidence="2" key="1">
    <citation type="journal article" date="2023" name="Nat. Plants">
        <title>Single-cell RNA sequencing provides a high-resolution roadmap for understanding the multicellular compartmentation of specialized metabolism.</title>
        <authorList>
            <person name="Sun S."/>
            <person name="Shen X."/>
            <person name="Li Y."/>
            <person name="Li Y."/>
            <person name="Wang S."/>
            <person name="Li R."/>
            <person name="Zhang H."/>
            <person name="Shen G."/>
            <person name="Guo B."/>
            <person name="Wei J."/>
            <person name="Xu J."/>
            <person name="St-Pierre B."/>
            <person name="Chen S."/>
            <person name="Sun C."/>
        </authorList>
    </citation>
    <scope>NUCLEOTIDE SEQUENCE [LARGE SCALE GENOMIC DNA]</scope>
</reference>
<accession>A0ACC0CCA1</accession>
<dbReference type="Proteomes" id="UP001060085">
    <property type="component" value="Linkage Group LG01"/>
</dbReference>
<gene>
    <name evidence="1" type="ORF">M9H77_03810</name>
</gene>
<keyword evidence="2" id="KW-1185">Reference proteome</keyword>
<dbReference type="EMBL" id="CM044701">
    <property type="protein sequence ID" value="KAI5682582.1"/>
    <property type="molecule type" value="Genomic_DNA"/>
</dbReference>
<proteinExistence type="predicted"/>
<protein>
    <submittedName>
        <fullName evidence="1">Uncharacterized protein</fullName>
    </submittedName>
</protein>
<comment type="caution">
    <text evidence="1">The sequence shown here is derived from an EMBL/GenBank/DDBJ whole genome shotgun (WGS) entry which is preliminary data.</text>
</comment>